<accession>A0AAE0W7J0</accession>
<dbReference type="EMBL" id="JAEAOA010000085">
    <property type="protein sequence ID" value="KAK3605008.1"/>
    <property type="molecule type" value="Genomic_DNA"/>
</dbReference>
<comment type="caution">
    <text evidence="1">The sequence shown here is derived from an EMBL/GenBank/DDBJ whole genome shotgun (WGS) entry which is preliminary data.</text>
</comment>
<organism evidence="1 2">
    <name type="scientific">Potamilus streckersoni</name>
    <dbReference type="NCBI Taxonomy" id="2493646"/>
    <lineage>
        <taxon>Eukaryota</taxon>
        <taxon>Metazoa</taxon>
        <taxon>Spiralia</taxon>
        <taxon>Lophotrochozoa</taxon>
        <taxon>Mollusca</taxon>
        <taxon>Bivalvia</taxon>
        <taxon>Autobranchia</taxon>
        <taxon>Heteroconchia</taxon>
        <taxon>Palaeoheterodonta</taxon>
        <taxon>Unionida</taxon>
        <taxon>Unionoidea</taxon>
        <taxon>Unionidae</taxon>
        <taxon>Ambleminae</taxon>
        <taxon>Lampsilini</taxon>
        <taxon>Potamilus</taxon>
    </lineage>
</organism>
<name>A0AAE0W7J0_9BIVA</name>
<evidence type="ECO:0000313" key="1">
    <source>
        <dbReference type="EMBL" id="KAK3605008.1"/>
    </source>
</evidence>
<keyword evidence="2" id="KW-1185">Reference proteome</keyword>
<reference evidence="1" key="2">
    <citation type="journal article" date="2021" name="Genome Biol. Evol.">
        <title>Developing a high-quality reference genome for a parasitic bivalve with doubly uniparental inheritance (Bivalvia: Unionida).</title>
        <authorList>
            <person name="Smith C.H."/>
        </authorList>
    </citation>
    <scope>NUCLEOTIDE SEQUENCE</scope>
    <source>
        <strain evidence="1">CHS0354</strain>
        <tissue evidence="1">Mantle</tissue>
    </source>
</reference>
<proteinExistence type="predicted"/>
<reference evidence="1" key="3">
    <citation type="submission" date="2023-05" db="EMBL/GenBank/DDBJ databases">
        <authorList>
            <person name="Smith C.H."/>
        </authorList>
    </citation>
    <scope>NUCLEOTIDE SEQUENCE</scope>
    <source>
        <strain evidence="1">CHS0354</strain>
        <tissue evidence="1">Mantle</tissue>
    </source>
</reference>
<dbReference type="AlphaFoldDB" id="A0AAE0W7J0"/>
<gene>
    <name evidence="1" type="ORF">CHS0354_000673</name>
</gene>
<dbReference type="InterPro" id="IPR032818">
    <property type="entry name" value="DedA-like"/>
</dbReference>
<dbReference type="PANTHER" id="PTHR30353:SF0">
    <property type="entry name" value="TRANSMEMBRANE PROTEIN"/>
    <property type="match status" value="1"/>
</dbReference>
<reference evidence="1" key="1">
    <citation type="journal article" date="2021" name="Genome Biol. Evol.">
        <title>A High-Quality Reference Genome for a Parasitic Bivalve with Doubly Uniparental Inheritance (Bivalvia: Unionida).</title>
        <authorList>
            <person name="Smith C.H."/>
        </authorList>
    </citation>
    <scope>NUCLEOTIDE SEQUENCE</scope>
    <source>
        <strain evidence="1">CHS0354</strain>
    </source>
</reference>
<sequence length="631" mass="70210">MTQSFFEKHGGKTIVFARFVPIVRTFAPTLAGVAKMQYWRFAQYNVLGGGIISVCGEVLSQEVERNYVRKSITSLGGVLLAPNVRLSASIVKNRIEAALRMPRFDYNELSETSLKAFADEMRQREFSQSTISEVLKRTVLGNVQRSLESVALQRAKGELKEEDLASAVVDKMKESGVSGDDILKVMNAAYLYLPVITHYESVIEKRKVQNVEDVLDLLSNKKKKEGEEKKPKYVDVVRVGVKGYVLWYRMNVTKSGNVRIDQISSLSQSVTGSAEAVVGERYPIKNRVVEADVYADLIATNTWARNVVSLLKANPEFRLAGEVTEVNVPQVAAKVGRKSGVSIDDGFDLVEFVEDKGGNVKAVNAGFYRVSHVMNNESSLFYGYIVGTPERGMLVQERARLPFDIYFGMRTYYTTFAEKNIPKKFADYISPGTVQGTKEYVLSKPEDLSYWIGMNVGLNFNMAKLFGSSQLFLTLDIDGAFALNTTNASANGWHVGGFLGVMKKFWIGFFNLNVAGSVGAEYIGITATKPEYREFEKYNSAVVSLKATVGFEFMLDPDLLLSFNGGAKFRFAPISNTLNYKDVVQTYNPVKEGYSMGIENSSFFGGITLTFSLQTIPFDPFPTLSAMEIEY</sequence>
<dbReference type="PANTHER" id="PTHR30353">
    <property type="entry name" value="INNER MEMBRANE PROTEIN DEDA-RELATED"/>
    <property type="match status" value="1"/>
</dbReference>
<dbReference type="Proteomes" id="UP001195483">
    <property type="component" value="Unassembled WGS sequence"/>
</dbReference>
<protein>
    <submittedName>
        <fullName evidence="1">Uncharacterized protein</fullName>
    </submittedName>
</protein>
<evidence type="ECO:0000313" key="2">
    <source>
        <dbReference type="Proteomes" id="UP001195483"/>
    </source>
</evidence>